<dbReference type="Proteomes" id="UP000612585">
    <property type="component" value="Unassembled WGS sequence"/>
</dbReference>
<sequence length="152" mass="15532">MRTLLLAMVAAIAVFMGGCAGDSGKGSSGTASSPTGSAATTASSAAADNTQQVCTQAKALVEEYNQKAAAVLTRAVTTGISDPEKADQILNEMVPLAKDYKTRFEALSATATNQRLKDALTTLAKKLDEVTSENASGALAVTEGVLTRTCGR</sequence>
<reference evidence="3" key="1">
    <citation type="submission" date="2021-01" db="EMBL/GenBank/DDBJ databases">
        <title>Whole genome shotgun sequence of Virgisporangium aurantiacum NBRC 16421.</title>
        <authorList>
            <person name="Komaki H."/>
            <person name="Tamura T."/>
        </authorList>
    </citation>
    <scope>NUCLEOTIDE SEQUENCE</scope>
    <source>
        <strain evidence="3">NBRC 16421</strain>
    </source>
</reference>
<feature type="region of interest" description="Disordered" evidence="1">
    <location>
        <begin position="25"/>
        <end position="45"/>
    </location>
</feature>
<evidence type="ECO:0000256" key="2">
    <source>
        <dbReference type="SAM" id="SignalP"/>
    </source>
</evidence>
<dbReference type="EMBL" id="BOPG01000012">
    <property type="protein sequence ID" value="GIJ54362.1"/>
    <property type="molecule type" value="Genomic_DNA"/>
</dbReference>
<feature type="compositionally biased region" description="Low complexity" evidence="1">
    <location>
        <begin position="28"/>
        <end position="45"/>
    </location>
</feature>
<proteinExistence type="predicted"/>
<evidence type="ECO:0000256" key="1">
    <source>
        <dbReference type="SAM" id="MobiDB-lite"/>
    </source>
</evidence>
<dbReference type="RefSeq" id="WP_203989308.1">
    <property type="nucleotide sequence ID" value="NZ_BOPG01000012.1"/>
</dbReference>
<organism evidence="3 4">
    <name type="scientific">Virgisporangium aurantiacum</name>
    <dbReference type="NCBI Taxonomy" id="175570"/>
    <lineage>
        <taxon>Bacteria</taxon>
        <taxon>Bacillati</taxon>
        <taxon>Actinomycetota</taxon>
        <taxon>Actinomycetes</taxon>
        <taxon>Micromonosporales</taxon>
        <taxon>Micromonosporaceae</taxon>
        <taxon>Virgisporangium</taxon>
    </lineage>
</organism>
<dbReference type="PROSITE" id="PS51257">
    <property type="entry name" value="PROKAR_LIPOPROTEIN"/>
    <property type="match status" value="1"/>
</dbReference>
<keyword evidence="4" id="KW-1185">Reference proteome</keyword>
<dbReference type="AlphaFoldDB" id="A0A8J3Z0S4"/>
<feature type="signal peptide" evidence="2">
    <location>
        <begin position="1"/>
        <end position="20"/>
    </location>
</feature>
<evidence type="ECO:0008006" key="5">
    <source>
        <dbReference type="Google" id="ProtNLM"/>
    </source>
</evidence>
<feature type="chain" id="PRO_5038535143" description="Small secreted protein" evidence="2">
    <location>
        <begin position="21"/>
        <end position="152"/>
    </location>
</feature>
<keyword evidence="2" id="KW-0732">Signal</keyword>
<gene>
    <name evidence="3" type="ORF">Vau01_018780</name>
</gene>
<protein>
    <recommendedName>
        <fullName evidence="5">Small secreted protein</fullName>
    </recommendedName>
</protein>
<name>A0A8J3Z0S4_9ACTN</name>
<comment type="caution">
    <text evidence="3">The sequence shown here is derived from an EMBL/GenBank/DDBJ whole genome shotgun (WGS) entry which is preliminary data.</text>
</comment>
<evidence type="ECO:0000313" key="3">
    <source>
        <dbReference type="EMBL" id="GIJ54362.1"/>
    </source>
</evidence>
<accession>A0A8J3Z0S4</accession>
<evidence type="ECO:0000313" key="4">
    <source>
        <dbReference type="Proteomes" id="UP000612585"/>
    </source>
</evidence>